<gene>
    <name evidence="2" type="ORF">FGM00_09155</name>
</gene>
<dbReference type="OrthoDB" id="625456at2"/>
<keyword evidence="3" id="KW-1185">Reference proteome</keyword>
<dbReference type="AlphaFoldDB" id="A0A5B7SSI2"/>
<keyword evidence="1" id="KW-0732">Signal</keyword>
<accession>A0A5B7SSI2</accession>
<dbReference type="Proteomes" id="UP000310017">
    <property type="component" value="Chromosome"/>
</dbReference>
<feature type="signal peptide" evidence="1">
    <location>
        <begin position="1"/>
        <end position="20"/>
    </location>
</feature>
<organism evidence="2 3">
    <name type="scientific">Aggregatimonas sangjinii</name>
    <dbReference type="NCBI Taxonomy" id="2583587"/>
    <lineage>
        <taxon>Bacteria</taxon>
        <taxon>Pseudomonadati</taxon>
        <taxon>Bacteroidota</taxon>
        <taxon>Flavobacteriia</taxon>
        <taxon>Flavobacteriales</taxon>
        <taxon>Flavobacteriaceae</taxon>
        <taxon>Aggregatimonas</taxon>
    </lineage>
</organism>
<proteinExistence type="predicted"/>
<evidence type="ECO:0000256" key="1">
    <source>
        <dbReference type="SAM" id="SignalP"/>
    </source>
</evidence>
<evidence type="ECO:0000313" key="2">
    <source>
        <dbReference type="EMBL" id="QCX00269.1"/>
    </source>
</evidence>
<evidence type="ECO:0008006" key="4">
    <source>
        <dbReference type="Google" id="ProtNLM"/>
    </source>
</evidence>
<dbReference type="KEGG" id="asag:FGM00_09155"/>
<evidence type="ECO:0000313" key="3">
    <source>
        <dbReference type="Proteomes" id="UP000310017"/>
    </source>
</evidence>
<dbReference type="RefSeq" id="WP_138852615.1">
    <property type="nucleotide sequence ID" value="NZ_CP040710.1"/>
</dbReference>
<dbReference type="EMBL" id="CP040710">
    <property type="protein sequence ID" value="QCX00269.1"/>
    <property type="molecule type" value="Genomic_DNA"/>
</dbReference>
<sequence>MKSISLVLLLSCFIAVPLNGQEVDPKPKFDIDFGGALRYNYVYSSWKPNQQKRGGDIGFEVFRINVDATYGDLELHIDQRFYSKAFGGAFLKYGWFQYNLNKESHLKLGLIPVYFGPQQFNSNSWFFQLPFYIGFEDDHDMGISYDYENEHFRLDVAFHKNAEALTFGDNAPVSPDRYSYDFSGRNKEVNQFNLRFNYKLNGAVKQLLGTSVQYGGIWNLDTQETGTQAALGLHYQMDYKRINLKTQFISYNNKPENSDGESRDIIEMAAYNFPYNTAAKANTYSVALAYTIPVNWGPFNSVQLYNDYTYMDKAIATWEDTQMNVTGMFLDIKPVYIYIDYAQGLNHPWLEPNPTNALTTGDPNNGWESRFNINIGFYY</sequence>
<reference evidence="2 3" key="1">
    <citation type="submission" date="2019-05" db="EMBL/GenBank/DDBJ databases">
        <title>Genome sequencing of F202Z8.</title>
        <authorList>
            <person name="Kwon Y.M."/>
        </authorList>
    </citation>
    <scope>NUCLEOTIDE SEQUENCE [LARGE SCALE GENOMIC DNA]</scope>
    <source>
        <strain evidence="2 3">F202Z8</strain>
    </source>
</reference>
<feature type="chain" id="PRO_5022850190" description="Porin" evidence="1">
    <location>
        <begin position="21"/>
        <end position="379"/>
    </location>
</feature>
<protein>
    <recommendedName>
        <fullName evidence="4">Porin</fullName>
    </recommendedName>
</protein>
<dbReference type="SUPFAM" id="SSF56935">
    <property type="entry name" value="Porins"/>
    <property type="match status" value="1"/>
</dbReference>
<name>A0A5B7SSI2_9FLAO</name>